<dbReference type="GO" id="GO:0110051">
    <property type="term" value="P:metabolite repair"/>
    <property type="evidence" value="ECO:0007669"/>
    <property type="project" value="TreeGrafter"/>
</dbReference>
<dbReference type="GO" id="GO:0005524">
    <property type="term" value="F:ATP binding"/>
    <property type="evidence" value="ECO:0007669"/>
    <property type="project" value="UniProtKB-KW"/>
</dbReference>
<evidence type="ECO:0000256" key="1">
    <source>
        <dbReference type="ARBA" id="ARBA00022741"/>
    </source>
</evidence>
<comment type="cofactor">
    <cofactor evidence="6">
        <name>Mg(2+)</name>
        <dbReference type="ChEBI" id="CHEBI:18420"/>
    </cofactor>
</comment>
<dbReference type="PROSITE" id="PS01050">
    <property type="entry name" value="YJEF_C_2"/>
    <property type="match status" value="1"/>
</dbReference>
<keyword evidence="5 6" id="KW-0456">Lyase</keyword>
<dbReference type="GO" id="GO:0046496">
    <property type="term" value="P:nicotinamide nucleotide metabolic process"/>
    <property type="evidence" value="ECO:0007669"/>
    <property type="project" value="UniProtKB-UniRule"/>
</dbReference>
<dbReference type="PANTHER" id="PTHR12592">
    <property type="entry name" value="ATP-DEPENDENT (S)-NAD(P)H-HYDRATE DEHYDRATASE FAMILY MEMBER"/>
    <property type="match status" value="1"/>
</dbReference>
<feature type="binding site" evidence="6">
    <location>
        <position position="104"/>
    </location>
    <ligand>
        <name>(6S)-NADPHX</name>
        <dbReference type="ChEBI" id="CHEBI:64076"/>
    </ligand>
</feature>
<keyword evidence="9" id="KW-0418">Kinase</keyword>
<evidence type="ECO:0000256" key="7">
    <source>
        <dbReference type="SAM" id="MobiDB-lite"/>
    </source>
</evidence>
<feature type="binding site" evidence="6">
    <location>
        <position position="212"/>
    </location>
    <ligand>
        <name>AMP</name>
        <dbReference type="ChEBI" id="CHEBI:456215"/>
    </ligand>
</feature>
<dbReference type="Pfam" id="PF01256">
    <property type="entry name" value="Carb_kinase"/>
    <property type="match status" value="1"/>
</dbReference>
<dbReference type="AlphaFoldDB" id="A0A1P8UB72"/>
<dbReference type="PROSITE" id="PS51383">
    <property type="entry name" value="YJEF_C_3"/>
    <property type="match status" value="1"/>
</dbReference>
<evidence type="ECO:0000313" key="9">
    <source>
        <dbReference type="EMBL" id="APZ35360.1"/>
    </source>
</evidence>
<feature type="region of interest" description="Disordered" evidence="7">
    <location>
        <begin position="273"/>
        <end position="296"/>
    </location>
</feature>
<dbReference type="EMBL" id="CP018762">
    <property type="protein sequence ID" value="APZ35360.1"/>
    <property type="molecule type" value="Genomic_DNA"/>
</dbReference>
<evidence type="ECO:0000256" key="4">
    <source>
        <dbReference type="ARBA" id="ARBA00023027"/>
    </source>
</evidence>
<evidence type="ECO:0000313" key="10">
    <source>
        <dbReference type="Proteomes" id="UP000187185"/>
    </source>
</evidence>
<dbReference type="GO" id="GO:0052855">
    <property type="term" value="F:ADP-dependent NAD(P)H-hydrate dehydratase activity"/>
    <property type="evidence" value="ECO:0007669"/>
    <property type="project" value="UniProtKB-UniRule"/>
</dbReference>
<dbReference type="KEGG" id="maur:BOH66_14730"/>
<keyword evidence="2 6" id="KW-0067">ATP-binding</keyword>
<dbReference type="SUPFAM" id="SSF53613">
    <property type="entry name" value="Ribokinase-like"/>
    <property type="match status" value="1"/>
</dbReference>
<keyword evidence="4 6" id="KW-0520">NAD</keyword>
<sequence>MPVTPDLLRGWGLPDPGASKNSRGRGFVVGGSMVSPGGVVLSGEAALRVGAGKVGVATTPDVAGVVRTTFIEAGVYEWPAGTKRAPRGWEAELDAADAVLVGPGLDDAAHARARLEAIAAREVRCLVVDAFAVGALPEIDRGRLPETLIINANLDEAALVLGREVDDPMRDAVEIAQTWDAVVHCYSAVAAPSGQVWRLDVGGAGLGTAGSGDVLAGAIAGFAARGVTPERAAVFGAWCHGRAGDRLSARLGLGFLARELVRELPAALTEIAPHAARAADQDEDHDRDDNPQERNT</sequence>
<dbReference type="InterPro" id="IPR017953">
    <property type="entry name" value="Carbohydrate_kinase_pred_CS"/>
</dbReference>
<comment type="function">
    <text evidence="6">Catalyzes the dehydration of the S-form of NAD(P)HX at the expense of ADP, which is converted to AMP. Together with NAD(P)HX epimerase, which catalyzes the epimerization of the S- and R-forms, the enzyme allows the repair of both epimers of NAD(P)HX, a damaged form of NAD(P)H that is a result of enzymatic or heat-dependent hydration.</text>
</comment>
<comment type="similarity">
    <text evidence="6">Belongs to the NnrD/CARKD family.</text>
</comment>
<dbReference type="CDD" id="cd01171">
    <property type="entry name" value="YXKO-related"/>
    <property type="match status" value="1"/>
</dbReference>
<dbReference type="Proteomes" id="UP000187185">
    <property type="component" value="Chromosome"/>
</dbReference>
<comment type="subunit">
    <text evidence="6">Homotetramer.</text>
</comment>
<proteinExistence type="inferred from homology"/>
<accession>A0A1P8UB72</accession>
<reference evidence="9 10" key="1">
    <citation type="submission" date="2016-12" db="EMBL/GenBank/DDBJ databases">
        <title>Complete genome sequence of Microbacterium aurum KACC 15219.</title>
        <authorList>
            <person name="Jung Y."/>
            <person name="Shin J.-H."/>
            <person name="Lee Y.-J."/>
            <person name="Yi H."/>
            <person name="Bahn Y.-S."/>
            <person name="Kim J.F."/>
            <person name="Lee D.-W."/>
        </authorList>
    </citation>
    <scope>NUCLEOTIDE SEQUENCE [LARGE SCALE GENOMIC DNA]</scope>
    <source>
        <strain evidence="9 10">KACC 15219</strain>
    </source>
</reference>
<protein>
    <recommendedName>
        <fullName evidence="6">ADP-dependent (S)-NAD(P)H-hydrate dehydratase</fullName>
        <ecNumber evidence="6">4.2.1.136</ecNumber>
    </recommendedName>
    <alternativeName>
        <fullName evidence="6">ADP-dependent NAD(P)HX dehydratase</fullName>
    </alternativeName>
</protein>
<keyword evidence="3 6" id="KW-0521">NADP</keyword>
<keyword evidence="10" id="KW-1185">Reference proteome</keyword>
<keyword evidence="1 6" id="KW-0547">Nucleotide-binding</keyword>
<dbReference type="HAMAP" id="MF_01965">
    <property type="entry name" value="NADHX_dehydratase"/>
    <property type="match status" value="1"/>
</dbReference>
<comment type="catalytic activity">
    <reaction evidence="6">
        <text>(6S)-NADHX + ADP = AMP + phosphate + NADH + H(+)</text>
        <dbReference type="Rhea" id="RHEA:32223"/>
        <dbReference type="ChEBI" id="CHEBI:15378"/>
        <dbReference type="ChEBI" id="CHEBI:43474"/>
        <dbReference type="ChEBI" id="CHEBI:57945"/>
        <dbReference type="ChEBI" id="CHEBI:64074"/>
        <dbReference type="ChEBI" id="CHEBI:456215"/>
        <dbReference type="ChEBI" id="CHEBI:456216"/>
        <dbReference type="EC" id="4.2.1.136"/>
    </reaction>
</comment>
<name>A0A1P8UB72_9MICO</name>
<dbReference type="Gene3D" id="3.40.1190.20">
    <property type="match status" value="1"/>
</dbReference>
<feature type="binding site" evidence="6">
    <location>
        <position position="213"/>
    </location>
    <ligand>
        <name>(6S)-NADPHX</name>
        <dbReference type="ChEBI" id="CHEBI:64076"/>
    </ligand>
</feature>
<dbReference type="STRING" id="36805.BOH66_14730"/>
<dbReference type="PANTHER" id="PTHR12592:SF0">
    <property type="entry name" value="ATP-DEPENDENT (S)-NAD(P)H-HYDRATE DEHYDRATASE"/>
    <property type="match status" value="1"/>
</dbReference>
<organism evidence="9 10">
    <name type="scientific">Microbacterium aurum</name>
    <dbReference type="NCBI Taxonomy" id="36805"/>
    <lineage>
        <taxon>Bacteria</taxon>
        <taxon>Bacillati</taxon>
        <taxon>Actinomycetota</taxon>
        <taxon>Actinomycetes</taxon>
        <taxon>Micrococcales</taxon>
        <taxon>Microbacteriaceae</taxon>
        <taxon>Microbacterium</taxon>
    </lineage>
</organism>
<feature type="compositionally biased region" description="Basic and acidic residues" evidence="7">
    <location>
        <begin position="287"/>
        <end position="296"/>
    </location>
</feature>
<comment type="caution">
    <text evidence="6">Lacks conserved residue(s) required for the propagation of feature annotation.</text>
</comment>
<evidence type="ECO:0000256" key="2">
    <source>
        <dbReference type="ARBA" id="ARBA00022840"/>
    </source>
</evidence>
<comment type="catalytic activity">
    <reaction evidence="6">
        <text>(6S)-NADPHX + ADP = AMP + phosphate + NADPH + H(+)</text>
        <dbReference type="Rhea" id="RHEA:32235"/>
        <dbReference type="ChEBI" id="CHEBI:15378"/>
        <dbReference type="ChEBI" id="CHEBI:43474"/>
        <dbReference type="ChEBI" id="CHEBI:57783"/>
        <dbReference type="ChEBI" id="CHEBI:64076"/>
        <dbReference type="ChEBI" id="CHEBI:456215"/>
        <dbReference type="ChEBI" id="CHEBI:456216"/>
        <dbReference type="EC" id="4.2.1.136"/>
    </reaction>
</comment>
<evidence type="ECO:0000256" key="5">
    <source>
        <dbReference type="ARBA" id="ARBA00023239"/>
    </source>
</evidence>
<keyword evidence="9" id="KW-0808">Transferase</keyword>
<evidence type="ECO:0000256" key="6">
    <source>
        <dbReference type="HAMAP-Rule" id="MF_01965"/>
    </source>
</evidence>
<evidence type="ECO:0000259" key="8">
    <source>
        <dbReference type="PROSITE" id="PS51383"/>
    </source>
</evidence>
<dbReference type="InterPro" id="IPR029056">
    <property type="entry name" value="Ribokinase-like"/>
</dbReference>
<feature type="domain" description="YjeF C-terminal" evidence="8">
    <location>
        <begin position="3"/>
        <end position="271"/>
    </location>
</feature>
<gene>
    <name evidence="6" type="primary">nnrD</name>
    <name evidence="9" type="ORF">BOH66_14730</name>
</gene>
<dbReference type="InterPro" id="IPR000631">
    <property type="entry name" value="CARKD"/>
</dbReference>
<dbReference type="GO" id="GO:0052856">
    <property type="term" value="F:NAD(P)HX epimerase activity"/>
    <property type="evidence" value="ECO:0007669"/>
    <property type="project" value="TreeGrafter"/>
</dbReference>
<dbReference type="GO" id="GO:0016301">
    <property type="term" value="F:kinase activity"/>
    <property type="evidence" value="ECO:0007669"/>
    <property type="project" value="UniProtKB-KW"/>
</dbReference>
<evidence type="ECO:0000256" key="3">
    <source>
        <dbReference type="ARBA" id="ARBA00022857"/>
    </source>
</evidence>
<dbReference type="EC" id="4.2.1.136" evidence="6"/>